<accession>A0ABY4YWN0</accession>
<dbReference type="SUPFAM" id="SSF47598">
    <property type="entry name" value="Ribbon-helix-helix"/>
    <property type="match status" value="1"/>
</dbReference>
<dbReference type="InterPro" id="IPR010985">
    <property type="entry name" value="Ribbon_hlx_hlx"/>
</dbReference>
<sequence length="91" mass="10287">MTVSEVPRSLRLPVEVDERLSRLAAATGRSKSYYLRELVTAGIDELEYAYGLVTRAEAIRTDQRETRPLDALMSEMDISREELDAMPDQPA</sequence>
<organism evidence="2 3">
    <name type="scientific">Ornithinimicrobium faecis</name>
    <dbReference type="NCBI Taxonomy" id="2934158"/>
    <lineage>
        <taxon>Bacteria</taxon>
        <taxon>Bacillati</taxon>
        <taxon>Actinomycetota</taxon>
        <taxon>Actinomycetes</taxon>
        <taxon>Micrococcales</taxon>
        <taxon>Ornithinimicrobiaceae</taxon>
        <taxon>Ornithinimicrobium</taxon>
    </lineage>
</organism>
<proteinExistence type="predicted"/>
<dbReference type="EMBL" id="CP099489">
    <property type="protein sequence ID" value="USQ80547.1"/>
    <property type="molecule type" value="Genomic_DNA"/>
</dbReference>
<dbReference type="Pfam" id="PF01402">
    <property type="entry name" value="RHH_1"/>
    <property type="match status" value="1"/>
</dbReference>
<gene>
    <name evidence="2" type="ORF">NF556_02460</name>
</gene>
<dbReference type="Proteomes" id="UP001056455">
    <property type="component" value="Chromosome"/>
</dbReference>
<keyword evidence="3" id="KW-1185">Reference proteome</keyword>
<evidence type="ECO:0000313" key="2">
    <source>
        <dbReference type="EMBL" id="USQ80547.1"/>
    </source>
</evidence>
<evidence type="ECO:0000313" key="3">
    <source>
        <dbReference type="Proteomes" id="UP001056455"/>
    </source>
</evidence>
<evidence type="ECO:0000259" key="1">
    <source>
        <dbReference type="Pfam" id="PF01402"/>
    </source>
</evidence>
<feature type="domain" description="Ribbon-helix-helix protein CopG" evidence="1">
    <location>
        <begin position="9"/>
        <end position="44"/>
    </location>
</feature>
<name>A0ABY4YWN0_9MICO</name>
<dbReference type="InterPro" id="IPR002145">
    <property type="entry name" value="CopG"/>
</dbReference>
<protein>
    <submittedName>
        <fullName evidence="2">Ribbon-helix-helix protein, CopG family</fullName>
    </submittedName>
</protein>
<reference evidence="2" key="1">
    <citation type="submission" date="2022-06" db="EMBL/GenBank/DDBJ databases">
        <title>Ornithinimicrobium HY1793.</title>
        <authorList>
            <person name="Huang Y."/>
        </authorList>
    </citation>
    <scope>NUCLEOTIDE SEQUENCE</scope>
    <source>
        <strain evidence="2">HY1793</strain>
    </source>
</reference>
<dbReference type="RefSeq" id="WP_252593922.1">
    <property type="nucleotide sequence ID" value="NZ_CP099489.1"/>
</dbReference>